<evidence type="ECO:0000313" key="1">
    <source>
        <dbReference type="EMBL" id="MED6140022.1"/>
    </source>
</evidence>
<dbReference type="Proteomes" id="UP001341840">
    <property type="component" value="Unassembled WGS sequence"/>
</dbReference>
<evidence type="ECO:0000313" key="2">
    <source>
        <dbReference type="Proteomes" id="UP001341840"/>
    </source>
</evidence>
<dbReference type="EMBL" id="JASCZI010062076">
    <property type="protein sequence ID" value="MED6140022.1"/>
    <property type="molecule type" value="Genomic_DNA"/>
</dbReference>
<organism evidence="1 2">
    <name type="scientific">Stylosanthes scabra</name>
    <dbReference type="NCBI Taxonomy" id="79078"/>
    <lineage>
        <taxon>Eukaryota</taxon>
        <taxon>Viridiplantae</taxon>
        <taxon>Streptophyta</taxon>
        <taxon>Embryophyta</taxon>
        <taxon>Tracheophyta</taxon>
        <taxon>Spermatophyta</taxon>
        <taxon>Magnoliopsida</taxon>
        <taxon>eudicotyledons</taxon>
        <taxon>Gunneridae</taxon>
        <taxon>Pentapetalae</taxon>
        <taxon>rosids</taxon>
        <taxon>fabids</taxon>
        <taxon>Fabales</taxon>
        <taxon>Fabaceae</taxon>
        <taxon>Papilionoideae</taxon>
        <taxon>50 kb inversion clade</taxon>
        <taxon>dalbergioids sensu lato</taxon>
        <taxon>Dalbergieae</taxon>
        <taxon>Pterocarpus clade</taxon>
        <taxon>Stylosanthes</taxon>
    </lineage>
</organism>
<gene>
    <name evidence="1" type="ORF">PIB30_089275</name>
</gene>
<feature type="non-terminal residue" evidence="1">
    <location>
        <position position="72"/>
    </location>
</feature>
<comment type="caution">
    <text evidence="1">The sequence shown here is derived from an EMBL/GenBank/DDBJ whole genome shotgun (WGS) entry which is preliminary data.</text>
</comment>
<keyword evidence="2" id="KW-1185">Reference proteome</keyword>
<sequence>MARKSKVIKEQKDDTDVKYVKSHRTRCNSSEVAKVYITLSEKKKELVREMGFGDLVEIVSNFNFSNLFMMEL</sequence>
<name>A0ABU6SUJ5_9FABA</name>
<protein>
    <submittedName>
        <fullName evidence="1">Uncharacterized protein</fullName>
    </submittedName>
</protein>
<reference evidence="1 2" key="1">
    <citation type="journal article" date="2023" name="Plants (Basel)">
        <title>Bridging the Gap: Combining Genomics and Transcriptomics Approaches to Understand Stylosanthes scabra, an Orphan Legume from the Brazilian Caatinga.</title>
        <authorList>
            <person name="Ferreira-Neto J.R.C."/>
            <person name="da Silva M.D."/>
            <person name="Binneck E."/>
            <person name="de Melo N.F."/>
            <person name="da Silva R.H."/>
            <person name="de Melo A.L.T.M."/>
            <person name="Pandolfi V."/>
            <person name="Bustamante F.O."/>
            <person name="Brasileiro-Vidal A.C."/>
            <person name="Benko-Iseppon A.M."/>
        </authorList>
    </citation>
    <scope>NUCLEOTIDE SEQUENCE [LARGE SCALE GENOMIC DNA]</scope>
    <source>
        <tissue evidence="1">Leaves</tissue>
    </source>
</reference>
<accession>A0ABU6SUJ5</accession>
<proteinExistence type="predicted"/>